<reference evidence="2" key="5">
    <citation type="submission" date="2024-05" db="EMBL/GenBank/DDBJ databases">
        <authorList>
            <person name="Sun Q."/>
            <person name="Sedlacek I."/>
        </authorList>
    </citation>
    <scope>NUCLEOTIDE SEQUENCE</scope>
    <source>
        <strain evidence="2">CCM 8778</strain>
    </source>
</reference>
<reference evidence="2" key="1">
    <citation type="journal article" date="2014" name="Int. J. Syst. Evol. Microbiol.">
        <title>Complete genome of a new Firmicutes species belonging to the dominant human colonic microbiota ('Ruminococcus bicirculans') reveals two chromosomes and a selective capacity to utilize plant glucans.</title>
        <authorList>
            <consortium name="NISC Comparative Sequencing Program"/>
            <person name="Wegmann U."/>
            <person name="Louis P."/>
            <person name="Goesmann A."/>
            <person name="Henrissat B."/>
            <person name="Duncan S.H."/>
            <person name="Flint H.J."/>
        </authorList>
    </citation>
    <scope>NUCLEOTIDE SEQUENCE</scope>
    <source>
        <strain evidence="2">CCM 8778</strain>
    </source>
</reference>
<reference evidence="4" key="3">
    <citation type="submission" date="2017-12" db="EMBL/GenBank/DDBJ databases">
        <authorList>
            <person name="Yu X.-Y."/>
        </authorList>
    </citation>
    <scope>NUCLEOTIDE SEQUENCE [LARGE SCALE GENOMIC DNA]</scope>
    <source>
        <strain evidence="4">ZYSR67-Z</strain>
    </source>
</reference>
<evidence type="ECO:0000313" key="4">
    <source>
        <dbReference type="Proteomes" id="UP000242861"/>
    </source>
</evidence>
<feature type="domain" description="Scaffold protein FimL second" evidence="1">
    <location>
        <begin position="157"/>
        <end position="289"/>
    </location>
</feature>
<dbReference type="Proteomes" id="UP000655550">
    <property type="component" value="Unassembled WGS sequence"/>
</dbReference>
<comment type="caution">
    <text evidence="3">The sequence shown here is derived from an EMBL/GenBank/DDBJ whole genome shotgun (WGS) entry which is preliminary data.</text>
</comment>
<organism evidence="3 4">
    <name type="scientific">Pseudomonas fluvialis</name>
    <dbReference type="NCBI Taxonomy" id="1793966"/>
    <lineage>
        <taxon>Bacteria</taxon>
        <taxon>Pseudomonadati</taxon>
        <taxon>Pseudomonadota</taxon>
        <taxon>Gammaproteobacteria</taxon>
        <taxon>Pseudomonadales</taxon>
        <taxon>Pseudomonadaceae</taxon>
        <taxon>Pseudomonas</taxon>
    </lineage>
</organism>
<evidence type="ECO:0000313" key="2">
    <source>
        <dbReference type="EMBL" id="GGH91931.1"/>
    </source>
</evidence>
<reference evidence="5" key="4">
    <citation type="journal article" date="2019" name="Int. J. Syst. Evol. Microbiol.">
        <title>The Global Catalogue of Microorganisms (GCM) 10K type strain sequencing project: providing services to taxonomists for standard genome sequencing and annotation.</title>
        <authorList>
            <consortium name="The Broad Institute Genomics Platform"/>
            <consortium name="The Broad Institute Genome Sequencing Center for Infectious Disease"/>
            <person name="Wu L."/>
            <person name="Ma J."/>
        </authorList>
    </citation>
    <scope>NUCLEOTIDE SEQUENCE [LARGE SCALE GENOMIC DNA]</scope>
    <source>
        <strain evidence="5">CCM 8778</strain>
    </source>
</reference>
<dbReference type="AlphaFoldDB" id="A0A2I0CT63"/>
<name>A0A2I0CT63_9PSED</name>
<dbReference type="Proteomes" id="UP000242861">
    <property type="component" value="Unassembled WGS sequence"/>
</dbReference>
<evidence type="ECO:0000313" key="3">
    <source>
        <dbReference type="EMBL" id="PKF72537.1"/>
    </source>
</evidence>
<accession>A0A2I0CT63</accession>
<dbReference type="Pfam" id="PF26379">
    <property type="entry name" value="FimL_2nd"/>
    <property type="match status" value="1"/>
</dbReference>
<evidence type="ECO:0000259" key="1">
    <source>
        <dbReference type="Pfam" id="PF26379"/>
    </source>
</evidence>
<protein>
    <submittedName>
        <fullName evidence="3">Ferrous iron transporter B</fullName>
    </submittedName>
</protein>
<evidence type="ECO:0000313" key="5">
    <source>
        <dbReference type="Proteomes" id="UP000655550"/>
    </source>
</evidence>
<dbReference type="EMBL" id="BMDE01000003">
    <property type="protein sequence ID" value="GGH91931.1"/>
    <property type="molecule type" value="Genomic_DNA"/>
</dbReference>
<proteinExistence type="predicted"/>
<gene>
    <name evidence="2" type="primary">fimL</name>
    <name evidence="3" type="ORF">CW360_02105</name>
    <name evidence="2" type="ORF">GCM10007363_13040</name>
</gene>
<dbReference type="EMBL" id="PIYS01000003">
    <property type="protein sequence ID" value="PKF72537.1"/>
    <property type="molecule type" value="Genomic_DNA"/>
</dbReference>
<dbReference type="RefSeq" id="WP_093986865.1">
    <property type="nucleotide sequence ID" value="NZ_BMDE01000003.1"/>
</dbReference>
<sequence length="554" mass="60474">MVKGGTSLALVRDELYATMEQAELSLEQFIVERDNGSLLQHAIEALQQVRGTLSLIELTGAEMLAQEVYQQATDIPTGAGSERDGQLSALCKALFVLRRYLENVELLRQELPEALLPTINELRQAGHLPSLPESFFFSVRLDQPRPHDGHSGAGLDAALSRRLQHMYQLGLLDYLRGNNLPASLKLMMRALQRMDAGLAGEPGRLCWIAAAALETCSDAQLLPRRSRKQLFSRLERELKHALHKPGHEISRSLLKELLYLVALGASQGDLARQVRNTFNLTPLPFTDHMLEDAYQRLSGPGQAVLRSLSAAIHEELAGLKDLLDLIERGTAQPESYASLHGLLGKLAKTLDMVGLSSAGNALQAQLPVVAEWSAEQPPQPDSLHRLADAVLYVESMVASLQREQRPAVVPPGQEAQSFANHQLTEAHIVVVGEAQAGLNLAKRAITSYLESSGDKLHLANVPSTLQAVRGGLWFLQQQRAAWLVGACAEYIQKQMLEAAQTPPGQLLETLADALSSLEYYLESGAVMRPETRPSVLDLAEESIKALGMAVPANA</sequence>
<reference evidence="3" key="2">
    <citation type="submission" date="2017-12" db="EMBL/GenBank/DDBJ databases">
        <authorList>
            <person name="Hurst M.R.H."/>
        </authorList>
    </citation>
    <scope>NUCLEOTIDE SEQUENCE [LARGE SCALE GENOMIC DNA]</scope>
    <source>
        <strain evidence="3">ZYSR67-Z</strain>
    </source>
</reference>
<dbReference type="InterPro" id="IPR058661">
    <property type="entry name" value="FimL_2nd"/>
</dbReference>
<keyword evidence="5" id="KW-1185">Reference proteome</keyword>